<evidence type="ECO:0000256" key="2">
    <source>
        <dbReference type="ARBA" id="ARBA00004815"/>
    </source>
</evidence>
<evidence type="ECO:0000256" key="8">
    <source>
        <dbReference type="HAMAP-Rule" id="MF_00141"/>
    </source>
</evidence>
<comment type="similarity">
    <text evidence="3 8 10">Belongs to the elongation factor P family.</text>
</comment>
<dbReference type="EMBL" id="JADPIE010000006">
    <property type="protein sequence ID" value="MBF8437572.1"/>
    <property type="molecule type" value="Genomic_DNA"/>
</dbReference>
<dbReference type="InterPro" id="IPR013185">
    <property type="entry name" value="Transl_elong_KOW-like"/>
</dbReference>
<comment type="pathway">
    <text evidence="2 8">Protein biosynthesis; polypeptide chain elongation.</text>
</comment>
<dbReference type="InterPro" id="IPR015365">
    <property type="entry name" value="Elong-fact-P_C"/>
</dbReference>
<dbReference type="Pfam" id="PF08207">
    <property type="entry name" value="EFP_N"/>
    <property type="match status" value="1"/>
</dbReference>
<dbReference type="SUPFAM" id="SSF50104">
    <property type="entry name" value="Translation proteins SH3-like domain"/>
    <property type="match status" value="1"/>
</dbReference>
<dbReference type="GO" id="GO:0005829">
    <property type="term" value="C:cytosol"/>
    <property type="evidence" value="ECO:0007669"/>
    <property type="project" value="UniProtKB-ARBA"/>
</dbReference>
<proteinExistence type="inferred from homology"/>
<evidence type="ECO:0000256" key="5">
    <source>
        <dbReference type="ARBA" id="ARBA00022768"/>
    </source>
</evidence>
<dbReference type="PANTHER" id="PTHR30053:SF12">
    <property type="entry name" value="ELONGATION FACTOR P (EF-P) FAMILY PROTEIN"/>
    <property type="match status" value="1"/>
</dbReference>
<dbReference type="GO" id="GO:0043043">
    <property type="term" value="P:peptide biosynthetic process"/>
    <property type="evidence" value="ECO:0007669"/>
    <property type="project" value="InterPro"/>
</dbReference>
<evidence type="ECO:0000256" key="9">
    <source>
        <dbReference type="NCBIfam" id="TIGR00038"/>
    </source>
</evidence>
<dbReference type="FunFam" id="2.40.50.140:FF:000004">
    <property type="entry name" value="Elongation factor P"/>
    <property type="match status" value="1"/>
</dbReference>
<comment type="function">
    <text evidence="7 8">Involved in peptide bond synthesis. Stimulates efficient translation and peptide-bond synthesis on native or reconstituted 70S ribosomes in vitro. Probably functions indirectly by altering the affinity of the ribosome for aminoacyl-tRNA, thus increasing their reactivity as acceptors for peptidyl transferase.</text>
</comment>
<dbReference type="NCBIfam" id="TIGR00038">
    <property type="entry name" value="efp"/>
    <property type="match status" value="1"/>
</dbReference>
<dbReference type="SMART" id="SM00841">
    <property type="entry name" value="Elong-fact-P_C"/>
    <property type="match status" value="1"/>
</dbReference>
<dbReference type="InterPro" id="IPR020599">
    <property type="entry name" value="Transl_elong_fac_P/YeiP"/>
</dbReference>
<dbReference type="NCBIfam" id="NF001810">
    <property type="entry name" value="PRK00529.1"/>
    <property type="match status" value="1"/>
</dbReference>
<dbReference type="Gene3D" id="2.30.30.30">
    <property type="match status" value="1"/>
</dbReference>
<dbReference type="Gene3D" id="2.40.50.140">
    <property type="entry name" value="Nucleic acid-binding proteins"/>
    <property type="match status" value="2"/>
</dbReference>
<sequence>MISTNDFSTGLTIELDDDIYQVINFEHSKSGRGGAFVRTKLKSLTDGHVMNKTFRAGEKVKHAHIETKNMQYLYKDGDKHVFMDVDTYEQTYLNTETLGEKLKYLKDNMTIEVSFYEGRPIDINLPTSVELEVTYAPPAVKGDTVSGGTKEVELETGLKLQVPLFIESGTVIKVDTRTGEYLSRA</sequence>
<dbReference type="InterPro" id="IPR013852">
    <property type="entry name" value="Transl_elong_P/YeiP_CS"/>
</dbReference>
<comment type="caution">
    <text evidence="13">The sequence shown here is derived from an EMBL/GenBank/DDBJ whole genome shotgun (WGS) entry which is preliminary data.</text>
</comment>
<organism evidence="13 14">
    <name type="scientific">Halonatronomonas betaini</name>
    <dbReference type="NCBI Taxonomy" id="2778430"/>
    <lineage>
        <taxon>Bacteria</taxon>
        <taxon>Bacillati</taxon>
        <taxon>Bacillota</taxon>
        <taxon>Clostridia</taxon>
        <taxon>Halanaerobiales</taxon>
        <taxon>Halarsenatibacteraceae</taxon>
        <taxon>Halonatronomonas</taxon>
    </lineage>
</organism>
<reference evidence="13" key="1">
    <citation type="submission" date="2020-11" db="EMBL/GenBank/DDBJ databases">
        <title>Halonatronomonas betainensis gen. nov., sp. nov. a novel haloalkaliphilic representative of the family Halanaerobiacae capable of betaine degradation.</title>
        <authorList>
            <person name="Boltyanskaya Y."/>
            <person name="Kevbrin V."/>
            <person name="Detkova E."/>
            <person name="Grouzdev D.S."/>
            <person name="Koziaeva V."/>
            <person name="Zhilina T."/>
        </authorList>
    </citation>
    <scope>NUCLEOTIDE SEQUENCE</scope>
    <source>
        <strain evidence="13">Z-7014</strain>
    </source>
</reference>
<dbReference type="SUPFAM" id="SSF50249">
    <property type="entry name" value="Nucleic acid-binding proteins"/>
    <property type="match status" value="2"/>
</dbReference>
<dbReference type="HAMAP" id="MF_00141">
    <property type="entry name" value="EF_P"/>
    <property type="match status" value="1"/>
</dbReference>
<dbReference type="Pfam" id="PF01132">
    <property type="entry name" value="EFP"/>
    <property type="match status" value="1"/>
</dbReference>
<evidence type="ECO:0000256" key="1">
    <source>
        <dbReference type="ARBA" id="ARBA00004496"/>
    </source>
</evidence>
<evidence type="ECO:0000313" key="13">
    <source>
        <dbReference type="EMBL" id="MBF8437572.1"/>
    </source>
</evidence>
<dbReference type="PANTHER" id="PTHR30053">
    <property type="entry name" value="ELONGATION FACTOR P"/>
    <property type="match status" value="1"/>
</dbReference>
<keyword evidence="4 8" id="KW-0963">Cytoplasm</keyword>
<accession>A0A931ARD9</accession>
<feature type="domain" description="Translation elongation factor P/YeiP central" evidence="12">
    <location>
        <begin position="67"/>
        <end position="121"/>
    </location>
</feature>
<protein>
    <recommendedName>
        <fullName evidence="8 9">Elongation factor P</fullName>
        <shortName evidence="8">EF-P</shortName>
    </recommendedName>
</protein>
<evidence type="ECO:0000313" key="14">
    <source>
        <dbReference type="Proteomes" id="UP000621436"/>
    </source>
</evidence>
<dbReference type="SMART" id="SM01185">
    <property type="entry name" value="EFP"/>
    <property type="match status" value="1"/>
</dbReference>
<keyword evidence="6 8" id="KW-0648">Protein biosynthesis</keyword>
<evidence type="ECO:0000256" key="10">
    <source>
        <dbReference type="RuleBase" id="RU004389"/>
    </source>
</evidence>
<comment type="subcellular location">
    <subcellularLocation>
        <location evidence="1 8">Cytoplasm</location>
    </subcellularLocation>
</comment>
<evidence type="ECO:0000256" key="6">
    <source>
        <dbReference type="ARBA" id="ARBA00022917"/>
    </source>
</evidence>
<dbReference type="InterPro" id="IPR011768">
    <property type="entry name" value="Transl_elongation_fac_P"/>
</dbReference>
<evidence type="ECO:0000259" key="11">
    <source>
        <dbReference type="SMART" id="SM00841"/>
    </source>
</evidence>
<dbReference type="CDD" id="cd05794">
    <property type="entry name" value="S1_EF-P_repeat_2"/>
    <property type="match status" value="1"/>
</dbReference>
<dbReference type="FunFam" id="2.30.30.30:FF:000003">
    <property type="entry name" value="Elongation factor P"/>
    <property type="match status" value="1"/>
</dbReference>
<dbReference type="PROSITE" id="PS01275">
    <property type="entry name" value="EFP"/>
    <property type="match status" value="1"/>
</dbReference>
<evidence type="ECO:0000259" key="12">
    <source>
        <dbReference type="SMART" id="SM01185"/>
    </source>
</evidence>
<evidence type="ECO:0000256" key="3">
    <source>
        <dbReference type="ARBA" id="ARBA00009479"/>
    </source>
</evidence>
<dbReference type="InterPro" id="IPR001059">
    <property type="entry name" value="Transl_elong_P/YeiP_cen"/>
</dbReference>
<dbReference type="GO" id="GO:0003746">
    <property type="term" value="F:translation elongation factor activity"/>
    <property type="evidence" value="ECO:0007669"/>
    <property type="project" value="UniProtKB-UniRule"/>
</dbReference>
<dbReference type="CDD" id="cd04470">
    <property type="entry name" value="S1_EF-P_repeat_1"/>
    <property type="match status" value="1"/>
</dbReference>
<dbReference type="PIRSF" id="PIRSF005901">
    <property type="entry name" value="EF-P"/>
    <property type="match status" value="1"/>
</dbReference>
<dbReference type="InterPro" id="IPR012340">
    <property type="entry name" value="NA-bd_OB-fold"/>
</dbReference>
<dbReference type="Pfam" id="PF09285">
    <property type="entry name" value="Elong-fact-P_C"/>
    <property type="match status" value="1"/>
</dbReference>
<gene>
    <name evidence="8 13" type="primary">efp</name>
    <name evidence="13" type="ORF">I0Q91_10795</name>
</gene>
<dbReference type="InterPro" id="IPR008991">
    <property type="entry name" value="Translation_prot_SH3-like_sf"/>
</dbReference>
<dbReference type="FunFam" id="2.40.50.140:FF:000009">
    <property type="entry name" value="Elongation factor P"/>
    <property type="match status" value="1"/>
</dbReference>
<name>A0A931ARD9_9FIRM</name>
<keyword evidence="5 8" id="KW-0251">Elongation factor</keyword>
<dbReference type="AlphaFoldDB" id="A0A931ARD9"/>
<dbReference type="Proteomes" id="UP000621436">
    <property type="component" value="Unassembled WGS sequence"/>
</dbReference>
<evidence type="ECO:0000256" key="4">
    <source>
        <dbReference type="ARBA" id="ARBA00022490"/>
    </source>
</evidence>
<evidence type="ECO:0000256" key="7">
    <source>
        <dbReference type="ARBA" id="ARBA00025469"/>
    </source>
</evidence>
<keyword evidence="14" id="KW-1185">Reference proteome</keyword>
<dbReference type="RefSeq" id="WP_270454566.1">
    <property type="nucleotide sequence ID" value="NZ_JADPIE010000006.1"/>
</dbReference>
<dbReference type="InterPro" id="IPR014722">
    <property type="entry name" value="Rib_uL2_dom2"/>
</dbReference>
<feature type="domain" description="Elongation factor P C-terminal" evidence="11">
    <location>
        <begin position="129"/>
        <end position="184"/>
    </location>
</feature>